<proteinExistence type="predicted"/>
<keyword evidence="3" id="KW-1185">Reference proteome</keyword>
<organism evidence="2 3">
    <name type="scientific">Hypholoma sublateritium (strain FD-334 SS-4)</name>
    <dbReference type="NCBI Taxonomy" id="945553"/>
    <lineage>
        <taxon>Eukaryota</taxon>
        <taxon>Fungi</taxon>
        <taxon>Dikarya</taxon>
        <taxon>Basidiomycota</taxon>
        <taxon>Agaricomycotina</taxon>
        <taxon>Agaricomycetes</taxon>
        <taxon>Agaricomycetidae</taxon>
        <taxon>Agaricales</taxon>
        <taxon>Agaricineae</taxon>
        <taxon>Strophariaceae</taxon>
        <taxon>Hypholoma</taxon>
    </lineage>
</organism>
<feature type="chain" id="PRO_5002265576" evidence="1">
    <location>
        <begin position="22"/>
        <end position="51"/>
    </location>
</feature>
<protein>
    <submittedName>
        <fullName evidence="2">Uncharacterized protein</fullName>
    </submittedName>
</protein>
<feature type="signal peptide" evidence="1">
    <location>
        <begin position="1"/>
        <end position="21"/>
    </location>
</feature>
<reference evidence="3" key="1">
    <citation type="submission" date="2014-04" db="EMBL/GenBank/DDBJ databases">
        <title>Evolutionary Origins and Diversification of the Mycorrhizal Mutualists.</title>
        <authorList>
            <consortium name="DOE Joint Genome Institute"/>
            <consortium name="Mycorrhizal Genomics Consortium"/>
            <person name="Kohler A."/>
            <person name="Kuo A."/>
            <person name="Nagy L.G."/>
            <person name="Floudas D."/>
            <person name="Copeland A."/>
            <person name="Barry K.W."/>
            <person name="Cichocki N."/>
            <person name="Veneault-Fourrey C."/>
            <person name="LaButti K."/>
            <person name="Lindquist E.A."/>
            <person name="Lipzen A."/>
            <person name="Lundell T."/>
            <person name="Morin E."/>
            <person name="Murat C."/>
            <person name="Riley R."/>
            <person name="Ohm R."/>
            <person name="Sun H."/>
            <person name="Tunlid A."/>
            <person name="Henrissat B."/>
            <person name="Grigoriev I.V."/>
            <person name="Hibbett D.S."/>
            <person name="Martin F."/>
        </authorList>
    </citation>
    <scope>NUCLEOTIDE SEQUENCE [LARGE SCALE GENOMIC DNA]</scope>
    <source>
        <strain evidence="3">FD-334 SS-4</strain>
    </source>
</reference>
<dbReference type="AlphaFoldDB" id="A0A0D2NSG2"/>
<name>A0A0D2NSG2_HYPSF</name>
<dbReference type="EMBL" id="KN817555">
    <property type="protein sequence ID" value="KJA21784.1"/>
    <property type="molecule type" value="Genomic_DNA"/>
</dbReference>
<dbReference type="PROSITE" id="PS51257">
    <property type="entry name" value="PROKAR_LIPOPROTEIN"/>
    <property type="match status" value="1"/>
</dbReference>
<sequence length="51" mass="5587">MRFAFSGAILVLLYSCKFATSASQQLPPQSVVGKPTWTFQIGIVDQEHLAC</sequence>
<evidence type="ECO:0000256" key="1">
    <source>
        <dbReference type="SAM" id="SignalP"/>
    </source>
</evidence>
<evidence type="ECO:0000313" key="2">
    <source>
        <dbReference type="EMBL" id="KJA21784.1"/>
    </source>
</evidence>
<evidence type="ECO:0000313" key="3">
    <source>
        <dbReference type="Proteomes" id="UP000054270"/>
    </source>
</evidence>
<accession>A0A0D2NSG2</accession>
<dbReference type="Proteomes" id="UP000054270">
    <property type="component" value="Unassembled WGS sequence"/>
</dbReference>
<keyword evidence="1" id="KW-0732">Signal</keyword>
<gene>
    <name evidence="2" type="ORF">HYPSUDRAFT_41635</name>
</gene>